<keyword evidence="14" id="KW-0325">Glycoprotein</keyword>
<evidence type="ECO:0000256" key="1">
    <source>
        <dbReference type="ARBA" id="ARBA00001936"/>
    </source>
</evidence>
<protein>
    <recommendedName>
        <fullName evidence="5">Beta-1,4-glucuronyltransferase 1</fullName>
    </recommendedName>
    <alternativeName>
        <fullName evidence="16">I-beta-1,3-N-acetylglucosaminyltransferase</fullName>
    </alternativeName>
    <alternativeName>
        <fullName evidence="19">N-acetyllactosaminide beta-1,3-N-acetylglucosaminyltransferase</fullName>
    </alternativeName>
    <alternativeName>
        <fullName evidence="17">Poly-N-acetyllactosamine extension enzyme</fullName>
    </alternativeName>
    <alternativeName>
        <fullName evidence="18">UDP-GlcNAc:betaGal beta-1,3-N-acetylglucosaminyltransferase 1</fullName>
    </alternativeName>
</protein>
<evidence type="ECO:0000256" key="6">
    <source>
        <dbReference type="ARBA" id="ARBA00022676"/>
    </source>
</evidence>
<comment type="pathway">
    <text evidence="3">Protein modification; protein glycosylation.</text>
</comment>
<keyword evidence="13" id="KW-0472">Membrane</keyword>
<dbReference type="PANTHER" id="PTHR46420:SF1">
    <property type="entry name" value="BETA-1,4-GLUCURONYLTRANSFERASE 1"/>
    <property type="match status" value="1"/>
</dbReference>
<dbReference type="AlphaFoldDB" id="A0A182U4I3"/>
<comment type="cofactor">
    <cofactor evidence="1">
        <name>Mn(2+)</name>
        <dbReference type="ChEBI" id="CHEBI:29035"/>
    </cofactor>
</comment>
<evidence type="ECO:0000256" key="16">
    <source>
        <dbReference type="ARBA" id="ARBA00030723"/>
    </source>
</evidence>
<dbReference type="Pfam" id="PF13896">
    <property type="entry name" value="Glyco_transf_49"/>
    <property type="match status" value="1"/>
</dbReference>
<evidence type="ECO:0000256" key="2">
    <source>
        <dbReference type="ARBA" id="ARBA00004323"/>
    </source>
</evidence>
<evidence type="ECO:0000256" key="14">
    <source>
        <dbReference type="ARBA" id="ARBA00023180"/>
    </source>
</evidence>
<keyword evidence="15" id="KW-0464">Manganese</keyword>
<evidence type="ECO:0000256" key="11">
    <source>
        <dbReference type="ARBA" id="ARBA00022989"/>
    </source>
</evidence>
<keyword evidence="12" id="KW-0333">Golgi apparatus</keyword>
<evidence type="ECO:0000256" key="3">
    <source>
        <dbReference type="ARBA" id="ARBA00004922"/>
    </source>
</evidence>
<evidence type="ECO:0000256" key="18">
    <source>
        <dbReference type="ARBA" id="ARBA00032181"/>
    </source>
</evidence>
<proteinExistence type="inferred from homology"/>
<dbReference type="UniPathway" id="UPA00378"/>
<comment type="catalytic activity">
    <reaction evidence="20">
        <text>3-O-[beta-D-Xyl-(1-&gt;4)-Rib-ol-P-Rib-ol-P-3-beta-D-GalNAc-(1-&gt;3)-beta-D-GlcNAc-(1-&gt;4)-(O-6-P-alpha-D-Man)]-Thr-[protein] + UDP-alpha-D-glucuronate = 3-O-[beta-D-GlcA-(1-&gt;3)-beta-D-Xyl-(1-&gt;4)-Rib-ol-P-Rib-ol-P-3-beta-D-GalNAc-(1-&gt;3)-beta-D-GlcNAc-(1-&gt;4)-(O-6-P-alpha-D-Man)]-Thr-[protein] + UDP + H(+)</text>
        <dbReference type="Rhea" id="RHEA:46860"/>
        <dbReference type="Rhea" id="RHEA-COMP:15023"/>
        <dbReference type="Rhea" id="RHEA-COMP:17482"/>
        <dbReference type="ChEBI" id="CHEBI:15378"/>
        <dbReference type="ChEBI" id="CHEBI:58052"/>
        <dbReference type="ChEBI" id="CHEBI:58223"/>
        <dbReference type="ChEBI" id="CHEBI:142405"/>
        <dbReference type="ChEBI" id="CHEBI:177336"/>
    </reaction>
</comment>
<organism evidence="21 22">
    <name type="scientific">Anopheles melas</name>
    <dbReference type="NCBI Taxonomy" id="34690"/>
    <lineage>
        <taxon>Eukaryota</taxon>
        <taxon>Metazoa</taxon>
        <taxon>Ecdysozoa</taxon>
        <taxon>Arthropoda</taxon>
        <taxon>Hexapoda</taxon>
        <taxon>Insecta</taxon>
        <taxon>Pterygota</taxon>
        <taxon>Neoptera</taxon>
        <taxon>Endopterygota</taxon>
        <taxon>Diptera</taxon>
        <taxon>Nematocera</taxon>
        <taxon>Culicoidea</taxon>
        <taxon>Culicidae</taxon>
        <taxon>Anophelinae</taxon>
        <taxon>Anopheles</taxon>
    </lineage>
</organism>
<name>A0A182U4I3_9DIPT</name>
<reference evidence="21" key="2">
    <citation type="submission" date="2020-05" db="UniProtKB">
        <authorList>
            <consortium name="EnsemblMetazoa"/>
        </authorList>
    </citation>
    <scope>IDENTIFICATION</scope>
    <source>
        <strain evidence="21">CM1001059</strain>
    </source>
</reference>
<evidence type="ECO:0000256" key="8">
    <source>
        <dbReference type="ARBA" id="ARBA00022692"/>
    </source>
</evidence>
<evidence type="ECO:0000256" key="15">
    <source>
        <dbReference type="ARBA" id="ARBA00023211"/>
    </source>
</evidence>
<reference evidence="22" key="1">
    <citation type="submission" date="2014-01" db="EMBL/GenBank/DDBJ databases">
        <title>The Genome Sequence of Anopheles melas CM1001059_A (V2).</title>
        <authorList>
            <consortium name="The Broad Institute Genomics Platform"/>
            <person name="Neafsey D.E."/>
            <person name="Besansky N."/>
            <person name="Howell P."/>
            <person name="Walton C."/>
            <person name="Young S.K."/>
            <person name="Zeng Q."/>
            <person name="Gargeya S."/>
            <person name="Fitzgerald M."/>
            <person name="Haas B."/>
            <person name="Abouelleil A."/>
            <person name="Allen A.W."/>
            <person name="Alvarado L."/>
            <person name="Arachchi H.M."/>
            <person name="Berlin A.M."/>
            <person name="Chapman S.B."/>
            <person name="Gainer-Dewar J."/>
            <person name="Goldberg J."/>
            <person name="Griggs A."/>
            <person name="Gujja S."/>
            <person name="Hansen M."/>
            <person name="Howarth C."/>
            <person name="Imamovic A."/>
            <person name="Ireland A."/>
            <person name="Larimer J."/>
            <person name="McCowan C."/>
            <person name="Murphy C."/>
            <person name="Pearson M."/>
            <person name="Poon T.W."/>
            <person name="Priest M."/>
            <person name="Roberts A."/>
            <person name="Saif S."/>
            <person name="Shea T."/>
            <person name="Sisk P."/>
            <person name="Sykes S."/>
            <person name="Wortman J."/>
            <person name="Nusbaum C."/>
            <person name="Birren B."/>
        </authorList>
    </citation>
    <scope>NUCLEOTIDE SEQUENCE [LARGE SCALE GENOMIC DNA]</scope>
    <source>
        <strain evidence="22">CM1001059</strain>
    </source>
</reference>
<dbReference type="STRING" id="34690.A0A182U4I3"/>
<dbReference type="GO" id="GO:0035269">
    <property type="term" value="P:protein O-linked glycosylation via mannose"/>
    <property type="evidence" value="ECO:0007669"/>
    <property type="project" value="TreeGrafter"/>
</dbReference>
<keyword evidence="6" id="KW-0328">Glycosyltransferase</keyword>
<evidence type="ECO:0000256" key="7">
    <source>
        <dbReference type="ARBA" id="ARBA00022679"/>
    </source>
</evidence>
<evidence type="ECO:0000256" key="12">
    <source>
        <dbReference type="ARBA" id="ARBA00023034"/>
    </source>
</evidence>
<evidence type="ECO:0000313" key="22">
    <source>
        <dbReference type="Proteomes" id="UP000075902"/>
    </source>
</evidence>
<dbReference type="PANTHER" id="PTHR46420">
    <property type="entry name" value="BETA-1,4-GLUCURONYLTRANSFERASE 1"/>
    <property type="match status" value="1"/>
</dbReference>
<evidence type="ECO:0000256" key="13">
    <source>
        <dbReference type="ARBA" id="ARBA00023136"/>
    </source>
</evidence>
<keyword evidence="9" id="KW-0479">Metal-binding</keyword>
<evidence type="ECO:0000256" key="20">
    <source>
        <dbReference type="ARBA" id="ARBA00047852"/>
    </source>
</evidence>
<keyword evidence="11" id="KW-1133">Transmembrane helix</keyword>
<keyword evidence="22" id="KW-1185">Reference proteome</keyword>
<comment type="subcellular location">
    <subcellularLocation>
        <location evidence="2">Golgi apparatus membrane</location>
        <topology evidence="2">Single-pass type II membrane protein</topology>
    </subcellularLocation>
</comment>
<evidence type="ECO:0000256" key="5">
    <source>
        <dbReference type="ARBA" id="ARBA00017962"/>
    </source>
</evidence>
<dbReference type="InterPro" id="IPR043189">
    <property type="entry name" value="B4GAT1"/>
</dbReference>
<comment type="similarity">
    <text evidence="4">Belongs to the glycosyltransferase 49 family.</text>
</comment>
<dbReference type="Proteomes" id="UP000075902">
    <property type="component" value="Unassembled WGS sequence"/>
</dbReference>
<dbReference type="GO" id="GO:0015020">
    <property type="term" value="F:glucuronosyltransferase activity"/>
    <property type="evidence" value="ECO:0007669"/>
    <property type="project" value="InterPro"/>
</dbReference>
<evidence type="ECO:0000313" key="21">
    <source>
        <dbReference type="EnsemblMetazoa" id="AMEC013758-PA"/>
    </source>
</evidence>
<evidence type="ECO:0000256" key="9">
    <source>
        <dbReference type="ARBA" id="ARBA00022723"/>
    </source>
</evidence>
<dbReference type="VEuPathDB" id="VectorBase:AMEC013758"/>
<dbReference type="EnsemblMetazoa" id="AMEC013758-RA">
    <property type="protein sequence ID" value="AMEC013758-PA"/>
    <property type="gene ID" value="AMEC013758"/>
</dbReference>
<evidence type="ECO:0000256" key="4">
    <source>
        <dbReference type="ARBA" id="ARBA00008539"/>
    </source>
</evidence>
<dbReference type="GO" id="GO:0000139">
    <property type="term" value="C:Golgi membrane"/>
    <property type="evidence" value="ECO:0007669"/>
    <property type="project" value="UniProtKB-SubCell"/>
</dbReference>
<dbReference type="GO" id="GO:0046872">
    <property type="term" value="F:metal ion binding"/>
    <property type="evidence" value="ECO:0007669"/>
    <property type="project" value="UniProtKB-KW"/>
</dbReference>
<keyword evidence="7" id="KW-0808">Transferase</keyword>
<sequence>MLYSVGTRWQADVSESDETKVSHNVTNFEFLYEPFYVAPDTVPPHDERFLGYGYTRNTQVYEMFVAGYQFQVLTPLFTVHWGLQNKKSRPAWRERQNNVNRKYFEVFKREVHQTDPNERYK</sequence>
<keyword evidence="10" id="KW-0735">Signal-anchor</keyword>
<keyword evidence="8" id="KW-0812">Transmembrane</keyword>
<evidence type="ECO:0000256" key="17">
    <source>
        <dbReference type="ARBA" id="ARBA00032175"/>
    </source>
</evidence>
<evidence type="ECO:0000256" key="10">
    <source>
        <dbReference type="ARBA" id="ARBA00022968"/>
    </source>
</evidence>
<evidence type="ECO:0000256" key="19">
    <source>
        <dbReference type="ARBA" id="ARBA00033291"/>
    </source>
</evidence>
<accession>A0A182U4I3</accession>